<evidence type="ECO:0000313" key="1">
    <source>
        <dbReference type="EMBL" id="BCU08281.1"/>
    </source>
</evidence>
<gene>
    <name evidence="1" type="ORF">Atep_29580</name>
</gene>
<protein>
    <submittedName>
        <fullName evidence="1">Uncharacterized protein</fullName>
    </submittedName>
</protein>
<name>A0ABM7QQJ6_9GAMM</name>
<accession>A0ABM7QQJ6</accession>
<dbReference type="RefSeq" id="WP_213379318.1">
    <property type="nucleotide sequence ID" value="NZ_AP024563.1"/>
</dbReference>
<dbReference type="EMBL" id="AP024563">
    <property type="protein sequence ID" value="BCU08281.1"/>
    <property type="molecule type" value="Genomic_DNA"/>
</dbReference>
<sequence length="79" mass="9225">MMISTNPDVRAVVSQTLRQYPWLKWERSRRHGRLRSERTLDFVPVPVSPSDYRATRNLRAQLRRLGELGEGLIAAKRAH</sequence>
<reference evidence="1 2" key="1">
    <citation type="submission" date="2021-04" db="EMBL/GenBank/DDBJ databases">
        <title>Complete genome sequencing of Allochromatium tepidum strain NZ.</title>
        <authorList>
            <person name="Tsukatani Y."/>
            <person name="Mori H."/>
        </authorList>
    </citation>
    <scope>NUCLEOTIDE SEQUENCE [LARGE SCALE GENOMIC DNA]</scope>
    <source>
        <strain evidence="1 2">NZ</strain>
    </source>
</reference>
<organism evidence="1 2">
    <name type="scientific">Allochromatium tepidum</name>
    <dbReference type="NCBI Taxonomy" id="553982"/>
    <lineage>
        <taxon>Bacteria</taxon>
        <taxon>Pseudomonadati</taxon>
        <taxon>Pseudomonadota</taxon>
        <taxon>Gammaproteobacteria</taxon>
        <taxon>Chromatiales</taxon>
        <taxon>Chromatiaceae</taxon>
        <taxon>Allochromatium</taxon>
    </lineage>
</organism>
<keyword evidence="2" id="KW-1185">Reference proteome</keyword>
<proteinExistence type="predicted"/>
<dbReference type="Proteomes" id="UP000680679">
    <property type="component" value="Chromosome"/>
</dbReference>
<evidence type="ECO:0000313" key="2">
    <source>
        <dbReference type="Proteomes" id="UP000680679"/>
    </source>
</evidence>